<evidence type="ECO:0000313" key="3">
    <source>
        <dbReference type="EMBL" id="GIG74664.1"/>
    </source>
</evidence>
<dbReference type="EMBL" id="BONU01000020">
    <property type="protein sequence ID" value="GIG74664.1"/>
    <property type="molecule type" value="Genomic_DNA"/>
</dbReference>
<proteinExistence type="predicted"/>
<accession>A0A8J3LVM2</accession>
<dbReference type="AlphaFoldDB" id="A0A8J3LVM2"/>
<dbReference type="InterPro" id="IPR016566">
    <property type="entry name" value="UCP010219"/>
</dbReference>
<feature type="transmembrane region" description="Helical" evidence="2">
    <location>
        <begin position="49"/>
        <end position="76"/>
    </location>
</feature>
<evidence type="ECO:0000256" key="2">
    <source>
        <dbReference type="SAM" id="Phobius"/>
    </source>
</evidence>
<dbReference type="RefSeq" id="WP_168073576.1">
    <property type="nucleotide sequence ID" value="NZ_BAAAQJ010000016.1"/>
</dbReference>
<keyword evidence="2" id="KW-1133">Transmembrane helix</keyword>
<keyword evidence="4" id="KW-1185">Reference proteome</keyword>
<feature type="transmembrane region" description="Helical" evidence="2">
    <location>
        <begin position="112"/>
        <end position="133"/>
    </location>
</feature>
<reference evidence="3" key="1">
    <citation type="submission" date="2021-01" db="EMBL/GenBank/DDBJ databases">
        <title>Whole genome shotgun sequence of Planosporangium flavigriseum NBRC 105377.</title>
        <authorList>
            <person name="Komaki H."/>
            <person name="Tamura T."/>
        </authorList>
    </citation>
    <scope>NUCLEOTIDE SEQUENCE</scope>
    <source>
        <strain evidence="3">NBRC 105377</strain>
    </source>
</reference>
<organism evidence="3 4">
    <name type="scientific">Planosporangium flavigriseum</name>
    <dbReference type="NCBI Taxonomy" id="373681"/>
    <lineage>
        <taxon>Bacteria</taxon>
        <taxon>Bacillati</taxon>
        <taxon>Actinomycetota</taxon>
        <taxon>Actinomycetes</taxon>
        <taxon>Micromonosporales</taxon>
        <taxon>Micromonosporaceae</taxon>
        <taxon>Planosporangium</taxon>
    </lineage>
</organism>
<keyword evidence="2" id="KW-0812">Transmembrane</keyword>
<dbReference type="Proteomes" id="UP000653674">
    <property type="component" value="Unassembled WGS sequence"/>
</dbReference>
<feature type="transmembrane region" description="Helical" evidence="2">
    <location>
        <begin position="162"/>
        <end position="187"/>
    </location>
</feature>
<evidence type="ECO:0000313" key="4">
    <source>
        <dbReference type="Proteomes" id="UP000653674"/>
    </source>
</evidence>
<feature type="transmembrane region" description="Helical" evidence="2">
    <location>
        <begin position="88"/>
        <end position="106"/>
    </location>
</feature>
<evidence type="ECO:0000256" key="1">
    <source>
        <dbReference type="SAM" id="MobiDB-lite"/>
    </source>
</evidence>
<feature type="transmembrane region" description="Helical" evidence="2">
    <location>
        <begin position="199"/>
        <end position="216"/>
    </location>
</feature>
<feature type="region of interest" description="Disordered" evidence="1">
    <location>
        <begin position="1"/>
        <end position="20"/>
    </location>
</feature>
<gene>
    <name evidence="3" type="ORF">Pfl04_30680</name>
</gene>
<name>A0A8J3LVM2_9ACTN</name>
<keyword evidence="2" id="KW-0472">Membrane</keyword>
<dbReference type="Pfam" id="PF11361">
    <property type="entry name" value="DUF3159"/>
    <property type="match status" value="1"/>
</dbReference>
<comment type="caution">
    <text evidence="3">The sequence shown here is derived from an EMBL/GenBank/DDBJ whole genome shotgun (WGS) entry which is preliminary data.</text>
</comment>
<protein>
    <submittedName>
        <fullName evidence="3">Membrane protein</fullName>
    </submittedName>
</protein>
<sequence length="225" mass="24112">MTQPGDGRLSTRQPSTGDDEEEIALPSFSEQIAEQLGGVRGLAESSIPVAVFVVANIAWALRPAVILAVVVGLGIAGFRLSRREPIRHALNGLFGIALGAVLAARTGQAKDFHLPTILYTLGYAAALIGSVVVRRPLVGWLWSVTFAGGTDRWRTEPQLLRLFGRLTVVWAAVYVIKVSVLGGLYLANQDNALGIARLALGYPPYALLLVITVYAVRRVTRTLSA</sequence>